<dbReference type="eggNOG" id="COG0392">
    <property type="taxonomic scope" value="Bacteria"/>
</dbReference>
<feature type="transmembrane region" description="Helical" evidence="7">
    <location>
        <begin position="765"/>
        <end position="790"/>
    </location>
</feature>
<reference evidence="8 9" key="1">
    <citation type="submission" date="2012-07" db="EMBL/GenBank/DDBJ databases">
        <title>The Genome Sequence of Actinomyces neuii subsp. anitratus BVS029A5.</title>
        <authorList>
            <consortium name="The Broad Institute Genome Sequencing Platform"/>
            <person name="Earl A."/>
            <person name="Ward D."/>
            <person name="Feldgarden M."/>
            <person name="Gevers D."/>
            <person name="Saerens B."/>
            <person name="Vaneechoutte M."/>
            <person name="Walker B."/>
            <person name="Young S.K."/>
            <person name="Zeng Q."/>
            <person name="Gargeya S."/>
            <person name="Fitzgerald M."/>
            <person name="Haas B."/>
            <person name="Abouelleil A."/>
            <person name="Alvarado L."/>
            <person name="Arachchi H.M."/>
            <person name="Berlin A."/>
            <person name="Chapman S.B."/>
            <person name="Goldberg J."/>
            <person name="Griggs A."/>
            <person name="Gujja S."/>
            <person name="Hansen M."/>
            <person name="Howarth C."/>
            <person name="Imamovic A."/>
            <person name="Larimer J."/>
            <person name="McCowen C."/>
            <person name="Montmayeur A."/>
            <person name="Murphy C."/>
            <person name="Neiman D."/>
            <person name="Pearson M."/>
            <person name="Priest M."/>
            <person name="Roberts A."/>
            <person name="Saif S."/>
            <person name="Shea T."/>
            <person name="Sisk P."/>
            <person name="Sykes S."/>
            <person name="Wortman J."/>
            <person name="Nusbaum C."/>
            <person name="Birren B."/>
        </authorList>
    </citation>
    <scope>NUCLEOTIDE SEQUENCE [LARGE SCALE GENOMIC DNA]</scope>
    <source>
        <strain evidence="8 9">BVS029A5</strain>
    </source>
</reference>
<feature type="transmembrane region" description="Helical" evidence="7">
    <location>
        <begin position="575"/>
        <end position="593"/>
    </location>
</feature>
<proteinExistence type="predicted"/>
<comment type="subcellular location">
    <subcellularLocation>
        <location evidence="1">Cell membrane</location>
        <topology evidence="1">Multi-pass membrane protein</topology>
    </subcellularLocation>
</comment>
<evidence type="ECO:0008006" key="10">
    <source>
        <dbReference type="Google" id="ProtNLM"/>
    </source>
</evidence>
<evidence type="ECO:0000256" key="5">
    <source>
        <dbReference type="ARBA" id="ARBA00023136"/>
    </source>
</evidence>
<name>K0ZCD3_9ACTO</name>
<feature type="transmembrane region" description="Helical" evidence="7">
    <location>
        <begin position="716"/>
        <end position="736"/>
    </location>
</feature>
<keyword evidence="3 7" id="KW-0812">Transmembrane</keyword>
<feature type="region of interest" description="Disordered" evidence="6">
    <location>
        <begin position="406"/>
        <end position="428"/>
    </location>
</feature>
<evidence type="ECO:0000256" key="3">
    <source>
        <dbReference type="ARBA" id="ARBA00022692"/>
    </source>
</evidence>
<feature type="transmembrane region" description="Helical" evidence="7">
    <location>
        <begin position="125"/>
        <end position="143"/>
    </location>
</feature>
<feature type="transmembrane region" description="Helical" evidence="7">
    <location>
        <begin position="215"/>
        <end position="236"/>
    </location>
</feature>
<feature type="transmembrane region" description="Helical" evidence="7">
    <location>
        <begin position="163"/>
        <end position="185"/>
    </location>
</feature>
<dbReference type="AlphaFoldDB" id="K0ZCD3"/>
<dbReference type="PATRIC" id="fig|888439.3.peg.1580"/>
<dbReference type="GO" id="GO:0005886">
    <property type="term" value="C:plasma membrane"/>
    <property type="evidence" value="ECO:0007669"/>
    <property type="project" value="UniProtKB-SubCell"/>
</dbReference>
<gene>
    <name evidence="8" type="ORF">HMPREF9240_01572</name>
</gene>
<comment type="caution">
    <text evidence="8">The sequence shown here is derived from an EMBL/GenBank/DDBJ whole genome shotgun (WGS) entry which is preliminary data.</text>
</comment>
<feature type="transmembrane region" description="Helical" evidence="7">
    <location>
        <begin position="93"/>
        <end position="118"/>
    </location>
</feature>
<keyword evidence="9" id="KW-1185">Reference proteome</keyword>
<dbReference type="PANTHER" id="PTHR39087">
    <property type="entry name" value="UPF0104 MEMBRANE PROTEIN MJ1595"/>
    <property type="match status" value="1"/>
</dbReference>
<sequence length="872" mass="93105">MFPMGKAGTTNTWTTTLPWVRSVPPKKTAAQEGAPTTLIDSLARRVHRPDDLVQLVFIALLAASLVLISMVGTETSVAITSDVQHAASRLQEIVYFPLRIVENALVLAIPVAVLGMLAFKELWRLILEAVLVAIVSGLAAWGVTEALALLPKHLLTAFAITEGGSTVIALNVPIAALVGMITCAGERSRERVIALSWTGIWITLFIALIQNRSTLSAALLSVAVGRIVGLLGRYAVGVVDRRAKGAELVGAIRSAGLHPKLIRRLGTPAGGAPQVLQISTVASRRGHLVLQTKRVGDAEVVPDKAAWPSGIDSRHYVMEDVSGKRYEITVLDSNRNYLGWIERTWDSLRLRGLSGSNPATLRGSLERATMMASAATAAGVHSPRLVQVGKSGESALMIYEETPDARPLATRNADPREKGGSSAMAQGASLTEEGARSLWRQLRRAHAAGLAHRNITPDAIAITPNSDPAIMHWEAGEIAASELNQRVDLFQMLVVQIFTLGWQRALDIAKEELGSEVLRQIVPVTQRIALPSVTSRLAGKHKLLGPLREELLGEQPEKTDVQMVELTRFNWKRTVFAAIGVGALVVVAGSLNIEELKTAITGAKPGWIIVATAFAFASYVGAALNLKYLTPEKLPVLETTLVQVAASVVALVAPSGVGPAALNLRYLQKKGVAPSLGVATVALVQAAQFVFTVAALAIVIVITGQDGSVRIPGRTLFLVLVGIAAVVVVIAEIGPLRKRIMAWLKPWLSEVWPRIVWAMADPKRIALSALAVLLQTACYVGTFGACLMAFGHRLPIPQLTVTFLTANTLGSVIPTPGGLGPVEAALTGGLQVAGIPGAIALSTAMLYRLLTYWLRVPFGWVALKYLQRKNTI</sequence>
<evidence type="ECO:0000256" key="4">
    <source>
        <dbReference type="ARBA" id="ARBA00022989"/>
    </source>
</evidence>
<feature type="transmembrane region" description="Helical" evidence="7">
    <location>
        <begin position="192"/>
        <end position="209"/>
    </location>
</feature>
<dbReference type="OrthoDB" id="5242664at2"/>
<dbReference type="NCBIfam" id="TIGR00374">
    <property type="entry name" value="flippase-like domain"/>
    <property type="match status" value="1"/>
</dbReference>
<feature type="transmembrane region" description="Helical" evidence="7">
    <location>
        <begin position="52"/>
        <end position="73"/>
    </location>
</feature>
<dbReference type="InterPro" id="IPR022791">
    <property type="entry name" value="L-PG_synthase/AglD"/>
</dbReference>
<evidence type="ECO:0000256" key="7">
    <source>
        <dbReference type="SAM" id="Phobius"/>
    </source>
</evidence>
<evidence type="ECO:0000256" key="1">
    <source>
        <dbReference type="ARBA" id="ARBA00004651"/>
    </source>
</evidence>
<protein>
    <recommendedName>
        <fullName evidence="10">TIGR00374 family protein</fullName>
    </recommendedName>
</protein>
<organism evidence="8 9">
    <name type="scientific">Winkia neuii BV029A5</name>
    <dbReference type="NCBI Taxonomy" id="888439"/>
    <lineage>
        <taxon>Bacteria</taxon>
        <taxon>Bacillati</taxon>
        <taxon>Actinomycetota</taxon>
        <taxon>Actinomycetes</taxon>
        <taxon>Actinomycetales</taxon>
        <taxon>Actinomycetaceae</taxon>
        <taxon>Winkia</taxon>
    </lineage>
</organism>
<evidence type="ECO:0000313" key="9">
    <source>
        <dbReference type="Proteomes" id="UP000006075"/>
    </source>
</evidence>
<keyword evidence="4 7" id="KW-1133">Transmembrane helix</keyword>
<dbReference type="EMBL" id="AGWP01000009">
    <property type="protein sequence ID" value="EJZ85085.1"/>
    <property type="molecule type" value="Genomic_DNA"/>
</dbReference>
<feature type="transmembrane region" description="Helical" evidence="7">
    <location>
        <begin position="682"/>
        <end position="704"/>
    </location>
</feature>
<feature type="transmembrane region" description="Helical" evidence="7">
    <location>
        <begin position="605"/>
        <end position="629"/>
    </location>
</feature>
<keyword evidence="5 7" id="KW-0472">Membrane</keyword>
<dbReference type="Pfam" id="PF03706">
    <property type="entry name" value="LPG_synthase_TM"/>
    <property type="match status" value="1"/>
</dbReference>
<evidence type="ECO:0000313" key="8">
    <source>
        <dbReference type="EMBL" id="EJZ85085.1"/>
    </source>
</evidence>
<feature type="transmembrane region" description="Helical" evidence="7">
    <location>
        <begin position="641"/>
        <end position="662"/>
    </location>
</feature>
<dbReference type="PANTHER" id="PTHR39087:SF2">
    <property type="entry name" value="UPF0104 MEMBRANE PROTEIN MJ1595"/>
    <property type="match status" value="1"/>
</dbReference>
<evidence type="ECO:0000256" key="2">
    <source>
        <dbReference type="ARBA" id="ARBA00022475"/>
    </source>
</evidence>
<keyword evidence="2" id="KW-1003">Cell membrane</keyword>
<dbReference type="HOGENOM" id="CLU_009723_1_0_11"/>
<evidence type="ECO:0000256" key="6">
    <source>
        <dbReference type="SAM" id="MobiDB-lite"/>
    </source>
</evidence>
<accession>K0ZCD3</accession>
<dbReference type="Proteomes" id="UP000006075">
    <property type="component" value="Unassembled WGS sequence"/>
</dbReference>